<reference evidence="3 4" key="1">
    <citation type="submission" date="2018-06" db="EMBL/GenBank/DDBJ databases">
        <authorList>
            <consortium name="Pathogen Informatics"/>
            <person name="Doyle S."/>
        </authorList>
    </citation>
    <scope>NUCLEOTIDE SEQUENCE [LARGE SCALE GENOMIC DNA]</scope>
    <source>
        <strain evidence="3 4">NCTC10723</strain>
    </source>
</reference>
<proteinExistence type="predicted"/>
<evidence type="ECO:0000313" key="4">
    <source>
        <dbReference type="Proteomes" id="UP000255328"/>
    </source>
</evidence>
<keyword evidence="1" id="KW-0175">Coiled coil</keyword>
<evidence type="ECO:0000313" key="3">
    <source>
        <dbReference type="EMBL" id="STO31843.1"/>
    </source>
</evidence>
<keyword evidence="4" id="KW-1185">Reference proteome</keyword>
<dbReference type="Proteomes" id="UP000255328">
    <property type="component" value="Unassembled WGS sequence"/>
</dbReference>
<feature type="coiled-coil region" evidence="1">
    <location>
        <begin position="170"/>
        <end position="207"/>
    </location>
</feature>
<evidence type="ECO:0000256" key="1">
    <source>
        <dbReference type="SAM" id="Coils"/>
    </source>
</evidence>
<feature type="transmembrane region" description="Helical" evidence="2">
    <location>
        <begin position="43"/>
        <end position="64"/>
    </location>
</feature>
<keyword evidence="2" id="KW-0472">Membrane</keyword>
<keyword evidence="2" id="KW-1133">Transmembrane helix</keyword>
<keyword evidence="2" id="KW-0812">Transmembrane</keyword>
<gene>
    <name evidence="3" type="ORF">NCTC10723_01303</name>
</gene>
<feature type="transmembrane region" description="Helical" evidence="2">
    <location>
        <begin position="76"/>
        <end position="96"/>
    </location>
</feature>
<name>A0A377GYA7_9FUSO</name>
<feature type="transmembrane region" description="Helical" evidence="2">
    <location>
        <begin position="12"/>
        <end position="31"/>
    </location>
</feature>
<feature type="transmembrane region" description="Helical" evidence="2">
    <location>
        <begin position="141"/>
        <end position="160"/>
    </location>
</feature>
<dbReference type="EMBL" id="UGGU01000003">
    <property type="protein sequence ID" value="STO31843.1"/>
    <property type="molecule type" value="Genomic_DNA"/>
</dbReference>
<accession>A0A377GYA7</accession>
<organism evidence="3 4">
    <name type="scientific">Fusobacterium necrogenes</name>
    <dbReference type="NCBI Taxonomy" id="858"/>
    <lineage>
        <taxon>Bacteria</taxon>
        <taxon>Fusobacteriati</taxon>
        <taxon>Fusobacteriota</taxon>
        <taxon>Fusobacteriia</taxon>
        <taxon>Fusobacteriales</taxon>
        <taxon>Fusobacteriaceae</taxon>
        <taxon>Fusobacterium</taxon>
    </lineage>
</organism>
<dbReference type="OrthoDB" id="87783at2"/>
<protein>
    <submittedName>
        <fullName evidence="3">Uncharacterized protein</fullName>
    </submittedName>
</protein>
<evidence type="ECO:0000256" key="2">
    <source>
        <dbReference type="SAM" id="Phobius"/>
    </source>
</evidence>
<dbReference type="RefSeq" id="WP_115270514.1">
    <property type="nucleotide sequence ID" value="NZ_CASFEE010000013.1"/>
</dbReference>
<dbReference type="AlphaFoldDB" id="A0A377GYA7"/>
<sequence>MKRFSILVQLRFIYIYIVMYLVIGLLYESYLKKIGFYLFIDTYLGKSIFIILMLTITNIYSFFIKCKRKKMVYNTRVFFLLILSISVVLLYFMHILDIPFKEELGNKDNVKKAIELIFYEKKFGLIMTFLFSLMITKIKFLYIYLTLYVLVFISLFFIAAKGTRKMITNIIRARRLKKRMEQERKALQEQIRLMEIIEEKEKQKREEIKNDIGI</sequence>